<sequence length="180" mass="19094">MTTHYDRDTLIDYLHGALKPATDAAVFAHLESGCDRCQLVLDEESGLTEILRRAAAASELEFPAMVKARVWDAVRHERPSVFDRIRSRWGPAIAVPVAAAVALAAYFGTPVLRGGNTASGITASYYLDEHNAEAMQNPLGPNVGPAVYSPDTATSSNSTAASYIDTADAATLDSADGALR</sequence>
<dbReference type="Proteomes" id="UP001317532">
    <property type="component" value="Chromosome"/>
</dbReference>
<gene>
    <name evidence="1" type="ORF">WPS_22070</name>
</gene>
<dbReference type="AlphaFoldDB" id="A0AAN1XWZ9"/>
<protein>
    <recommendedName>
        <fullName evidence="3">Zinc-finger domain-containing protein</fullName>
    </recommendedName>
</protein>
<dbReference type="EMBL" id="AP025523">
    <property type="protein sequence ID" value="BDE06931.1"/>
    <property type="molecule type" value="Genomic_DNA"/>
</dbReference>
<proteinExistence type="predicted"/>
<accession>A0AAN1XWZ9</accession>
<evidence type="ECO:0008006" key="3">
    <source>
        <dbReference type="Google" id="ProtNLM"/>
    </source>
</evidence>
<dbReference type="KEGG" id="vab:WPS_22070"/>
<dbReference type="RefSeq" id="WP_317994561.1">
    <property type="nucleotide sequence ID" value="NZ_AP025523.1"/>
</dbReference>
<reference evidence="1 2" key="1">
    <citation type="journal article" date="2022" name="ISME Commun">
        <title>Vulcanimicrobium alpinus gen. nov. sp. nov., the first cultivated representative of the candidate phylum 'Eremiobacterota', is a metabolically versatile aerobic anoxygenic phototroph.</title>
        <authorList>
            <person name="Yabe S."/>
            <person name="Muto K."/>
            <person name="Abe K."/>
            <person name="Yokota A."/>
            <person name="Staudigel H."/>
            <person name="Tebo B.M."/>
        </authorList>
    </citation>
    <scope>NUCLEOTIDE SEQUENCE [LARGE SCALE GENOMIC DNA]</scope>
    <source>
        <strain evidence="1 2">WC8-2</strain>
    </source>
</reference>
<evidence type="ECO:0000313" key="2">
    <source>
        <dbReference type="Proteomes" id="UP001317532"/>
    </source>
</evidence>
<name>A0AAN1XWZ9_UNVUL</name>
<dbReference type="Gene3D" id="1.10.10.1320">
    <property type="entry name" value="Anti-sigma factor, zinc-finger domain"/>
    <property type="match status" value="1"/>
</dbReference>
<evidence type="ECO:0000313" key="1">
    <source>
        <dbReference type="EMBL" id="BDE06931.1"/>
    </source>
</evidence>
<organism evidence="1 2">
    <name type="scientific">Vulcanimicrobium alpinum</name>
    <dbReference type="NCBI Taxonomy" id="3016050"/>
    <lineage>
        <taxon>Bacteria</taxon>
        <taxon>Bacillati</taxon>
        <taxon>Vulcanimicrobiota</taxon>
        <taxon>Vulcanimicrobiia</taxon>
        <taxon>Vulcanimicrobiales</taxon>
        <taxon>Vulcanimicrobiaceae</taxon>
        <taxon>Vulcanimicrobium</taxon>
    </lineage>
</organism>
<dbReference type="InterPro" id="IPR041916">
    <property type="entry name" value="Anti_sigma_zinc_sf"/>
</dbReference>
<keyword evidence="2" id="KW-1185">Reference proteome</keyword>